<name>A0ACC0FR78_9ERIC</name>
<evidence type="ECO:0000313" key="2">
    <source>
        <dbReference type="Proteomes" id="UP001060215"/>
    </source>
</evidence>
<accession>A0ACC0FR78</accession>
<evidence type="ECO:0000313" key="1">
    <source>
        <dbReference type="EMBL" id="KAI7989916.1"/>
    </source>
</evidence>
<proteinExistence type="predicted"/>
<dbReference type="Proteomes" id="UP001060215">
    <property type="component" value="Chromosome 14"/>
</dbReference>
<reference evidence="1 2" key="1">
    <citation type="journal article" date="2022" name="Plant J.">
        <title>Chromosome-level genome of Camellia lanceoleosa provides a valuable resource for understanding genome evolution and self-incompatibility.</title>
        <authorList>
            <person name="Gong W."/>
            <person name="Xiao S."/>
            <person name="Wang L."/>
            <person name="Liao Z."/>
            <person name="Chang Y."/>
            <person name="Mo W."/>
            <person name="Hu G."/>
            <person name="Li W."/>
            <person name="Zhao G."/>
            <person name="Zhu H."/>
            <person name="Hu X."/>
            <person name="Ji K."/>
            <person name="Xiang X."/>
            <person name="Song Q."/>
            <person name="Yuan D."/>
            <person name="Jin S."/>
            <person name="Zhang L."/>
        </authorList>
    </citation>
    <scope>NUCLEOTIDE SEQUENCE [LARGE SCALE GENOMIC DNA]</scope>
    <source>
        <strain evidence="1">SQ_2022a</strain>
    </source>
</reference>
<gene>
    <name evidence="1" type="ORF">LOK49_LG13G00140</name>
</gene>
<dbReference type="EMBL" id="CM045771">
    <property type="protein sequence ID" value="KAI7989916.1"/>
    <property type="molecule type" value="Genomic_DNA"/>
</dbReference>
<protein>
    <submittedName>
        <fullName evidence="1">Uncharacterized protein</fullName>
    </submittedName>
</protein>
<sequence length="791" mass="88942">MIEAIHVNKLNHNEFRKCDDLIAKIIKTYDARDNAFHIEGASLKFASSDVRLIFGLQCEKRRLDLSPGQRPVTDFIQRRCRDTSRLTSKLVKSLFFEAVKGRTKQDEEDVAKLLGLYICGKLFFSNSGETISWAFVRYMNDLNTVRMYDWTGAIVAALMGTVKEFHQMPWKVTGCVVAFLVKVDRLRSFEYEREMMGADVVMFGDVQADVVDCVGGDDAFVEGGEGIDTEKCDAMHTDDLECGFGVVREECSSWEGQKAGSPVSGNAADVLRGSVFVNNSEGVKGSRVDEYVNAIAILELENKRKDGMIALLEGEVDSLKRKLEAQAVNIVGGFECVLGIKNDEVEKLKKENIELRRSLLVLEDQIADRDVHVVTQAFRDVQVRRDGCGGNDEGVKVGGEIVYNVSPIRAGLSPKYVCIEAVGPSIGCDVVDSVGEQRGRCAGGILNVDLCDMDDGLVVSGGQTSFVRNIKNKVRQEKKLPDFEYPILNGRNKKCVTDAGVVVRSDDFVTNSRIIDVDAVVVKGSKWSGFDINNRLEVWKMMTVEKKCKIKQGYDRHGDRYGVMWEDRDLWCGGGLLDVKNIIRQNAVCGNVIDGYVELLKSEHVKMYGADELDDKSYFFSSVCLDMLKSEDVRAREKFVRTNVSAATDCRFIHFPMCHDGHWTLVVYDTEEGTWKHYNPMRQRRDRADVHYSVATLLKERVTDVMEQILRKFGLDEQSIRVNFNSTLEAVTKCPQQKPGTLDCGVLVCAIMRQYVHRTDVEHSLHRSNCIILRVNMVKAFVNDPTRGLKE</sequence>
<keyword evidence="2" id="KW-1185">Reference proteome</keyword>
<comment type="caution">
    <text evidence="1">The sequence shown here is derived from an EMBL/GenBank/DDBJ whole genome shotgun (WGS) entry which is preliminary data.</text>
</comment>
<organism evidence="1 2">
    <name type="scientific">Camellia lanceoleosa</name>
    <dbReference type="NCBI Taxonomy" id="1840588"/>
    <lineage>
        <taxon>Eukaryota</taxon>
        <taxon>Viridiplantae</taxon>
        <taxon>Streptophyta</taxon>
        <taxon>Embryophyta</taxon>
        <taxon>Tracheophyta</taxon>
        <taxon>Spermatophyta</taxon>
        <taxon>Magnoliopsida</taxon>
        <taxon>eudicotyledons</taxon>
        <taxon>Gunneridae</taxon>
        <taxon>Pentapetalae</taxon>
        <taxon>asterids</taxon>
        <taxon>Ericales</taxon>
        <taxon>Theaceae</taxon>
        <taxon>Camellia</taxon>
    </lineage>
</organism>